<dbReference type="Proteomes" id="UP000268857">
    <property type="component" value="Unassembled WGS sequence"/>
</dbReference>
<comment type="caution">
    <text evidence="1">The sequence shown here is derived from an EMBL/GenBank/DDBJ whole genome shotgun (WGS) entry which is preliminary data.</text>
</comment>
<sequence length="861" mass="94055">MVRLKGKVRIEFHHVETGKETQPPVEQENLIFNQTYVNLLGASPVGLFSNGGSPAIIVISSTTTPPSTNNPSITNILASGFIPSGVTSPVWYESVTPNFGEIQNQINAPTSSPRVFQTVGLVNNTSALTATLLSLPCTQNLFEVLTIFYRIEVTNSSGGRLSRRFVRDFGGTIFGRKNCNHFFLSTSFVDPPTQEYIDPITAEFLIGPGGFRGWNSGTIISSHYKYKQSATFQIVQSGLPGATDEYIGLIFNSMLTGVSNTVPTGAGFVGGGNVEATSSAYRISRYNPITINIDPLKPVFQPPFQKIWTHRAGAPLPFFDPNNAAIGSSYPATGGTWTGRWPEIYRFTITSNTGDYRFSRRFHLGFNGNTYSDRTVVCPFRHPSTPAAAGMHGWRTEDNDLLRWSNTQIVQYDQTGVTLLDLTNGNYTSWDVSTTPALNVTALRQCAVDTTNQLIYCACRNTGLWIINVGAGTITQQVATACYGVDVGRNNVAFAIFEGFLRNSTNWTTNLTFTYTGLTDGFWSRALFLKADPDNVNDHLAIIIVSPSTASNRRVVWYQLSTTTSSTGFDSSGVSQWPASLDVSDVGGFWAINGRSLIFGSASTNVINTVPILNTDINHSVWGNVRLYKISFYNNFLICATTLINSSNVAQTSFADFGSVATVLHMQGGIVILGSILRQCFTDNVYPWEEYGWNGSTWELGNSNSKPTHNTNDALIQGLTIRWEPGATSPQFQSGDFFTQGICNGTWKDNGTTIYYENFWYDKAVHFDVALTPTAIPSSPPYELPFPAAANPLFLRIETDSVYELNKFTINGVAVPTIYTNGEAPGPGELTITPTGSGAKATFNSADASKTWAGTYSWIEI</sequence>
<name>A0A3S0ZPT8_CHLFR</name>
<evidence type="ECO:0000313" key="2">
    <source>
        <dbReference type="Proteomes" id="UP000268857"/>
    </source>
</evidence>
<organism evidence="1 2">
    <name type="scientific">Chlorogloeopsis fritschii PCC 6912</name>
    <dbReference type="NCBI Taxonomy" id="211165"/>
    <lineage>
        <taxon>Bacteria</taxon>
        <taxon>Bacillati</taxon>
        <taxon>Cyanobacteriota</taxon>
        <taxon>Cyanophyceae</taxon>
        <taxon>Nostocales</taxon>
        <taxon>Chlorogloeopsidaceae</taxon>
        <taxon>Chlorogloeopsis</taxon>
    </lineage>
</organism>
<dbReference type="STRING" id="211165.GCA_000317285_01746"/>
<reference evidence="1 2" key="1">
    <citation type="journal article" date="2019" name="Genome Biol. Evol.">
        <title>Day and night: Metabolic profiles and evolutionary relationships of six axenic non-marine cyanobacteria.</title>
        <authorList>
            <person name="Will S.E."/>
            <person name="Henke P."/>
            <person name="Boedeker C."/>
            <person name="Huang S."/>
            <person name="Brinkmann H."/>
            <person name="Rohde M."/>
            <person name="Jarek M."/>
            <person name="Friedl T."/>
            <person name="Seufert S."/>
            <person name="Schumacher M."/>
            <person name="Overmann J."/>
            <person name="Neumann-Schaal M."/>
            <person name="Petersen J."/>
        </authorList>
    </citation>
    <scope>NUCLEOTIDE SEQUENCE [LARGE SCALE GENOMIC DNA]</scope>
    <source>
        <strain evidence="1 2">PCC 6912</strain>
    </source>
</reference>
<protein>
    <submittedName>
        <fullName evidence="1">Uncharacterized protein</fullName>
    </submittedName>
</protein>
<keyword evidence="2" id="KW-1185">Reference proteome</keyword>
<proteinExistence type="predicted"/>
<dbReference type="EMBL" id="RSCJ01000018">
    <property type="protein sequence ID" value="RUR77024.1"/>
    <property type="molecule type" value="Genomic_DNA"/>
</dbReference>
<dbReference type="AlphaFoldDB" id="A0A3S0ZPT8"/>
<gene>
    <name evidence="1" type="ORF">PCC6912_39830</name>
</gene>
<dbReference type="RefSeq" id="WP_016879398.1">
    <property type="nucleotide sequence ID" value="NZ_AJLN01000059.1"/>
</dbReference>
<evidence type="ECO:0000313" key="1">
    <source>
        <dbReference type="EMBL" id="RUR77024.1"/>
    </source>
</evidence>
<accession>A0A3S0ZPT8</accession>